<keyword evidence="3" id="KW-1185">Reference proteome</keyword>
<evidence type="ECO:0000256" key="1">
    <source>
        <dbReference type="SAM" id="MobiDB-lite"/>
    </source>
</evidence>
<feature type="region of interest" description="Disordered" evidence="1">
    <location>
        <begin position="1"/>
        <end position="28"/>
    </location>
</feature>
<gene>
    <name evidence="2" type="ORF">AAFF_G00240970</name>
</gene>
<accession>A0AAD7WTP4</accession>
<sequence length="90" mass="9915">MNRLGWQREGECGWTGSQETGGPTHSEAAVPSAVASSHLAHLADLLPCVWATMSTEFLELLCILSQLPSMPRCRGEPQWQPRPCRTSRNP</sequence>
<dbReference type="Proteomes" id="UP001221898">
    <property type="component" value="Unassembled WGS sequence"/>
</dbReference>
<name>A0AAD7WTP4_9TELE</name>
<feature type="compositionally biased region" description="Basic and acidic residues" evidence="1">
    <location>
        <begin position="1"/>
        <end position="11"/>
    </location>
</feature>
<dbReference type="EMBL" id="JAINUG010000032">
    <property type="protein sequence ID" value="KAJ8409076.1"/>
    <property type="molecule type" value="Genomic_DNA"/>
</dbReference>
<comment type="caution">
    <text evidence="2">The sequence shown here is derived from an EMBL/GenBank/DDBJ whole genome shotgun (WGS) entry which is preliminary data.</text>
</comment>
<proteinExistence type="predicted"/>
<evidence type="ECO:0000313" key="3">
    <source>
        <dbReference type="Proteomes" id="UP001221898"/>
    </source>
</evidence>
<protein>
    <submittedName>
        <fullName evidence="2">Uncharacterized protein</fullName>
    </submittedName>
</protein>
<evidence type="ECO:0000313" key="2">
    <source>
        <dbReference type="EMBL" id="KAJ8409076.1"/>
    </source>
</evidence>
<organism evidence="2 3">
    <name type="scientific">Aldrovandia affinis</name>
    <dbReference type="NCBI Taxonomy" id="143900"/>
    <lineage>
        <taxon>Eukaryota</taxon>
        <taxon>Metazoa</taxon>
        <taxon>Chordata</taxon>
        <taxon>Craniata</taxon>
        <taxon>Vertebrata</taxon>
        <taxon>Euteleostomi</taxon>
        <taxon>Actinopterygii</taxon>
        <taxon>Neopterygii</taxon>
        <taxon>Teleostei</taxon>
        <taxon>Notacanthiformes</taxon>
        <taxon>Halosauridae</taxon>
        <taxon>Aldrovandia</taxon>
    </lineage>
</organism>
<dbReference type="AlphaFoldDB" id="A0AAD7WTP4"/>
<reference evidence="2" key="1">
    <citation type="journal article" date="2023" name="Science">
        <title>Genome structures resolve the early diversification of teleost fishes.</title>
        <authorList>
            <person name="Parey E."/>
            <person name="Louis A."/>
            <person name="Montfort J."/>
            <person name="Bouchez O."/>
            <person name="Roques C."/>
            <person name="Iampietro C."/>
            <person name="Lluch J."/>
            <person name="Castinel A."/>
            <person name="Donnadieu C."/>
            <person name="Desvignes T."/>
            <person name="Floi Bucao C."/>
            <person name="Jouanno E."/>
            <person name="Wen M."/>
            <person name="Mejri S."/>
            <person name="Dirks R."/>
            <person name="Jansen H."/>
            <person name="Henkel C."/>
            <person name="Chen W.J."/>
            <person name="Zahm M."/>
            <person name="Cabau C."/>
            <person name="Klopp C."/>
            <person name="Thompson A.W."/>
            <person name="Robinson-Rechavi M."/>
            <person name="Braasch I."/>
            <person name="Lecointre G."/>
            <person name="Bobe J."/>
            <person name="Postlethwait J.H."/>
            <person name="Berthelot C."/>
            <person name="Roest Crollius H."/>
            <person name="Guiguen Y."/>
        </authorList>
    </citation>
    <scope>NUCLEOTIDE SEQUENCE</scope>
    <source>
        <strain evidence="2">NC1722</strain>
    </source>
</reference>